<dbReference type="Proteomes" id="UP000004956">
    <property type="component" value="Unassembled WGS sequence"/>
</dbReference>
<dbReference type="PATRIC" id="fig|762967.3.peg.743"/>
<keyword evidence="2" id="KW-1185">Reference proteome</keyword>
<dbReference type="EMBL" id="AFBQ01000126">
    <property type="protein sequence ID" value="EHY31683.1"/>
    <property type="molecule type" value="Genomic_DNA"/>
</dbReference>
<dbReference type="RefSeq" id="WP_008541688.1">
    <property type="nucleotide sequence ID" value="NZ_JH604933.1"/>
</dbReference>
<evidence type="ECO:0000313" key="1">
    <source>
        <dbReference type="EMBL" id="EHY31683.1"/>
    </source>
</evidence>
<evidence type="ECO:0000313" key="2">
    <source>
        <dbReference type="Proteomes" id="UP000004956"/>
    </source>
</evidence>
<comment type="caution">
    <text evidence="1">The sequence shown here is derived from an EMBL/GenBank/DDBJ whole genome shotgun (WGS) entry which is preliminary data.</text>
</comment>
<dbReference type="AlphaFoldDB" id="H3KDX0"/>
<name>H3KDX0_9BURK</name>
<organism evidence="1 2">
    <name type="scientific">Sutterella parvirubra YIT 11816</name>
    <dbReference type="NCBI Taxonomy" id="762967"/>
    <lineage>
        <taxon>Bacteria</taxon>
        <taxon>Pseudomonadati</taxon>
        <taxon>Pseudomonadota</taxon>
        <taxon>Betaproteobacteria</taxon>
        <taxon>Burkholderiales</taxon>
        <taxon>Sutterellaceae</taxon>
        <taxon>Sutterella</taxon>
    </lineage>
</organism>
<protein>
    <submittedName>
        <fullName evidence="1">Uncharacterized protein</fullName>
    </submittedName>
</protein>
<accession>H3KDX0</accession>
<reference evidence="1 2" key="1">
    <citation type="submission" date="2011-11" db="EMBL/GenBank/DDBJ databases">
        <authorList>
            <person name="Weinstock G."/>
            <person name="Sodergren E."/>
            <person name="Clifton S."/>
            <person name="Fulton L."/>
            <person name="Fulton B."/>
            <person name="Courtney L."/>
            <person name="Fronick C."/>
            <person name="Harrison M."/>
            <person name="Strong C."/>
            <person name="Farmer C."/>
            <person name="Delahaunty K."/>
            <person name="Markovic C."/>
            <person name="Hall O."/>
            <person name="Minx P."/>
            <person name="Tomlinson C."/>
            <person name="Mitreva M."/>
            <person name="Hou S."/>
            <person name="Chen J."/>
            <person name="Wollam A."/>
            <person name="Pepin K.H."/>
            <person name="Johnson M."/>
            <person name="Bhonagiri V."/>
            <person name="Zhang X."/>
            <person name="Suruliraj S."/>
            <person name="Warren W."/>
            <person name="Chinwalla A."/>
            <person name="Mardis E.R."/>
            <person name="Wilson R.K."/>
        </authorList>
    </citation>
    <scope>NUCLEOTIDE SEQUENCE [LARGE SCALE GENOMIC DNA]</scope>
    <source>
        <strain evidence="1 2">YIT 11816</strain>
    </source>
</reference>
<sequence>MAEHAPTVLTHPLLANLLVEAAVDTINVFRRSDSPDEVAHAASTTVETLAALFIDMGDALDHIVRLPDGWSHEAMAERVLPLLKEDPDLPEIPEDLGETERQAAIIVLTFNRIISGMIAAFAELSEQERIDPTGDLSDFCADPSVQMEIAGWTALILGPEDEEEASPNDAE</sequence>
<proteinExistence type="predicted"/>
<dbReference type="STRING" id="762967.HMPREF9440_00932"/>
<gene>
    <name evidence="1" type="ORF">HMPREF9440_00932</name>
</gene>
<dbReference type="HOGENOM" id="CLU_1562093_0_0_4"/>